<keyword evidence="2" id="KW-1185">Reference proteome</keyword>
<comment type="caution">
    <text evidence="1">The sequence shown here is derived from an EMBL/GenBank/DDBJ whole genome shotgun (WGS) entry which is preliminary data.</text>
</comment>
<dbReference type="AlphaFoldDB" id="A0A2I1HTY1"/>
<evidence type="ECO:0000313" key="1">
    <source>
        <dbReference type="EMBL" id="PKY62328.1"/>
    </source>
</evidence>
<dbReference type="Proteomes" id="UP000234323">
    <property type="component" value="Unassembled WGS sequence"/>
</dbReference>
<name>A0A2I1HTY1_9GLOM</name>
<sequence length="65" mass="7484">MKFLESMPKKFTDISKRLIVEKGLITIVLEMVSFIHFDITGQEKISEDYEIGMQYVKCIVISLVG</sequence>
<reference evidence="1 2" key="1">
    <citation type="submission" date="2015-10" db="EMBL/GenBank/DDBJ databases">
        <title>Genome analyses suggest a sexual origin of heterokaryosis in a supposedly ancient asexual fungus.</title>
        <authorList>
            <person name="Ropars J."/>
            <person name="Sedzielewska K."/>
            <person name="Noel J."/>
            <person name="Charron P."/>
            <person name="Farinelli L."/>
            <person name="Marton T."/>
            <person name="Kruger M."/>
            <person name="Pelin A."/>
            <person name="Brachmann A."/>
            <person name="Corradi N."/>
        </authorList>
    </citation>
    <scope>NUCLEOTIDE SEQUENCE [LARGE SCALE GENOMIC DNA]</scope>
    <source>
        <strain evidence="1 2">A4</strain>
    </source>
</reference>
<dbReference type="EMBL" id="LLXI01006890">
    <property type="protein sequence ID" value="PKY62328.1"/>
    <property type="molecule type" value="Genomic_DNA"/>
</dbReference>
<organism evidence="1 2">
    <name type="scientific">Rhizophagus irregularis</name>
    <dbReference type="NCBI Taxonomy" id="588596"/>
    <lineage>
        <taxon>Eukaryota</taxon>
        <taxon>Fungi</taxon>
        <taxon>Fungi incertae sedis</taxon>
        <taxon>Mucoromycota</taxon>
        <taxon>Glomeromycotina</taxon>
        <taxon>Glomeromycetes</taxon>
        <taxon>Glomerales</taxon>
        <taxon>Glomeraceae</taxon>
        <taxon>Rhizophagus</taxon>
    </lineage>
</organism>
<evidence type="ECO:0000313" key="2">
    <source>
        <dbReference type="Proteomes" id="UP000234323"/>
    </source>
</evidence>
<protein>
    <submittedName>
        <fullName evidence="1">Uncharacterized protein</fullName>
    </submittedName>
</protein>
<proteinExistence type="predicted"/>
<gene>
    <name evidence="1" type="ORF">RhiirA4_488615</name>
</gene>
<accession>A0A2I1HTY1</accession>